<proteinExistence type="predicted"/>
<gene>
    <name evidence="1" type="ORF">FVB16_08430</name>
</gene>
<dbReference type="Proteomes" id="UP000392867">
    <property type="component" value="Unassembled WGS sequence"/>
</dbReference>
<dbReference type="AlphaFoldDB" id="A0A1M0RUM5"/>
<name>A0A1M0RUM5_ECOLX</name>
<accession>A0A1M0RUM5</accession>
<comment type="caution">
    <text evidence="1">The sequence shown here is derived from an EMBL/GenBank/DDBJ whole genome shotgun (WGS) entry which is preliminary data.</text>
</comment>
<dbReference type="EMBL" id="VOTT01000101">
    <property type="protein sequence ID" value="MPU48864.1"/>
    <property type="molecule type" value="Genomic_DNA"/>
</dbReference>
<reference evidence="1 2" key="1">
    <citation type="submission" date="2019-08" db="EMBL/GenBank/DDBJ databases">
        <title>Identification of Water Treatment Resistant and Multidrug Resistant Urinary Pathogenic Escherichia coli in Wastewater.</title>
        <authorList>
            <person name="Neumann N."/>
        </authorList>
    </citation>
    <scope>NUCLEOTIDE SEQUENCE [LARGE SCALE GENOMIC DNA]</scope>
    <source>
        <strain evidence="1 2">WU2356</strain>
    </source>
</reference>
<dbReference type="RefSeq" id="WP_024046421.1">
    <property type="nucleotide sequence ID" value="NZ_BFWW01000017.1"/>
</dbReference>
<evidence type="ECO:0000313" key="1">
    <source>
        <dbReference type="EMBL" id="MPU48864.1"/>
    </source>
</evidence>
<evidence type="ECO:0000313" key="2">
    <source>
        <dbReference type="Proteomes" id="UP000392867"/>
    </source>
</evidence>
<protein>
    <submittedName>
        <fullName evidence="1">Uncharacterized protein</fullName>
    </submittedName>
</protein>
<organism evidence="1 2">
    <name type="scientific">Escherichia coli</name>
    <dbReference type="NCBI Taxonomy" id="562"/>
    <lineage>
        <taxon>Bacteria</taxon>
        <taxon>Pseudomonadati</taxon>
        <taxon>Pseudomonadota</taxon>
        <taxon>Gammaproteobacteria</taxon>
        <taxon>Enterobacterales</taxon>
        <taxon>Enterobacteriaceae</taxon>
        <taxon>Escherichia</taxon>
    </lineage>
</organism>
<sequence length="467" mass="53624">MDFKTVWNEYAGKIESGVVFNIKTLTELFCSHGINNPTITLDSIGNGLSLKCFRVECDLGVAFFPFFTIQMSEFDGWSERFSSIKSQWEIIDWFIPPYLMNTHINNAMSRVFCDTSKERALDEFEHALPSLYTMPDMCTFVEQVAPNSRVLNNHVNTLRESILSFYTGYKSAATASLIPIVESALVQLADNQGVHKKNLKDRIEGVIKKAIDRVGYFSIARESWVDDQFRQENIICKLDNRAMMLRIFGDWLKNSFFSNSDKYNKKSGLNRHIFSHGLSLVWQRPANFHRLIGVLNNLVFLEYYLIPNNNIDLFYPEPNEQSLSLLEDVNLRIGSQMFYSIKSSDRTLSKGTKMPILTCDDGWFFRAGRLSAMCMSGLVEKLRDNNWKCTVHDPVQEGEYIIVDATKNNKTLKIGLLYTCATSNSIYQRLDIECDFILYLGAPYKQEQYAYGIGKYVGPLQSWIIPD</sequence>